<dbReference type="Proteomes" id="UP000000851">
    <property type="component" value="Chromosome"/>
</dbReference>
<dbReference type="HOGENOM" id="CLU_050357_2_0_11"/>
<dbReference type="Gene3D" id="3.40.30.10">
    <property type="entry name" value="Glutaredoxin"/>
    <property type="match status" value="1"/>
</dbReference>
<dbReference type="InterPro" id="IPR036249">
    <property type="entry name" value="Thioredoxin-like_sf"/>
</dbReference>
<dbReference type="AlphaFoldDB" id="C7QH68"/>
<gene>
    <name evidence="1" type="ordered locus">Caci_8095</name>
</gene>
<evidence type="ECO:0000313" key="1">
    <source>
        <dbReference type="EMBL" id="ACU76918.1"/>
    </source>
</evidence>
<dbReference type="KEGG" id="cai:Caci_8095"/>
<dbReference type="EMBL" id="CP001700">
    <property type="protein sequence ID" value="ACU76918.1"/>
    <property type="molecule type" value="Genomic_DNA"/>
</dbReference>
<dbReference type="eggNOG" id="COG4759">
    <property type="taxonomic scope" value="Bacteria"/>
</dbReference>
<dbReference type="Pfam" id="PF06999">
    <property type="entry name" value="Suc_Fer-like"/>
    <property type="match status" value="1"/>
</dbReference>
<accession>C7QH68</accession>
<keyword evidence="2" id="KW-1185">Reference proteome</keyword>
<reference evidence="1 2" key="1">
    <citation type="journal article" date="2009" name="Stand. Genomic Sci.">
        <title>Complete genome sequence of Catenulispora acidiphila type strain (ID 139908).</title>
        <authorList>
            <person name="Copeland A."/>
            <person name="Lapidus A."/>
            <person name="Glavina Del Rio T."/>
            <person name="Nolan M."/>
            <person name="Lucas S."/>
            <person name="Chen F."/>
            <person name="Tice H."/>
            <person name="Cheng J.F."/>
            <person name="Bruce D."/>
            <person name="Goodwin L."/>
            <person name="Pitluck S."/>
            <person name="Mikhailova N."/>
            <person name="Pati A."/>
            <person name="Ivanova N."/>
            <person name="Mavromatis K."/>
            <person name="Chen A."/>
            <person name="Palaniappan K."/>
            <person name="Chain P."/>
            <person name="Land M."/>
            <person name="Hauser L."/>
            <person name="Chang Y.J."/>
            <person name="Jeffries C.D."/>
            <person name="Chertkov O."/>
            <person name="Brettin T."/>
            <person name="Detter J.C."/>
            <person name="Han C."/>
            <person name="Ali Z."/>
            <person name="Tindall B.J."/>
            <person name="Goker M."/>
            <person name="Bristow J."/>
            <person name="Eisen J.A."/>
            <person name="Markowitz V."/>
            <person name="Hugenholtz P."/>
            <person name="Kyrpides N.C."/>
            <person name="Klenk H.P."/>
        </authorList>
    </citation>
    <scope>NUCLEOTIDE SEQUENCE [LARGE SCALE GENOMIC DNA]</scope>
    <source>
        <strain evidence="2">DSM 44928 / JCM 14897 / NBRC 102108 / NRRL B-24433 / ID139908</strain>
    </source>
</reference>
<organism evidence="1 2">
    <name type="scientific">Catenulispora acidiphila (strain DSM 44928 / JCM 14897 / NBRC 102108 / NRRL B-24433 / ID139908)</name>
    <dbReference type="NCBI Taxonomy" id="479433"/>
    <lineage>
        <taxon>Bacteria</taxon>
        <taxon>Bacillati</taxon>
        <taxon>Actinomycetota</taxon>
        <taxon>Actinomycetes</taxon>
        <taxon>Catenulisporales</taxon>
        <taxon>Catenulisporaceae</taxon>
        <taxon>Catenulispora</taxon>
    </lineage>
</organism>
<dbReference type="InterPro" id="IPR009737">
    <property type="entry name" value="Aim32/Apd1-like"/>
</dbReference>
<dbReference type="SMR" id="C7QH68"/>
<sequence>MPKPPKDLPVSVCESALGGCAALCRAAREPLGDTAPPRAKAWLAVEHPGPWPAFGWPQDLPAAAIEVLTAAPAYSVRPQLIRRPDREGRAPAGDRVVFVAGGPPGARWLERRVTGDLGRDIGKLDLAALADGGPPGFGTPLRDRILLVCTHGKRDVCCARYGGPVARELAARGLPVWETTHLGGDQFAANMVCLPDGTYHGRLDRASAAEVALGCLRGEVSAAHFRGRAGVSRT</sequence>
<dbReference type="InParanoid" id="C7QH68"/>
<proteinExistence type="predicted"/>
<name>C7QH68_CATAD</name>
<dbReference type="SUPFAM" id="SSF52833">
    <property type="entry name" value="Thioredoxin-like"/>
    <property type="match status" value="1"/>
</dbReference>
<evidence type="ECO:0000313" key="2">
    <source>
        <dbReference type="Proteomes" id="UP000000851"/>
    </source>
</evidence>
<protein>
    <submittedName>
        <fullName evidence="1">Sucraseferredoxin family protein</fullName>
    </submittedName>
</protein>